<dbReference type="InterPro" id="IPR029753">
    <property type="entry name" value="D-isomer_DH_CS"/>
</dbReference>
<accession>A0ABP7GH88</accession>
<evidence type="ECO:0000313" key="7">
    <source>
        <dbReference type="EMBL" id="GAA3763993.1"/>
    </source>
</evidence>
<dbReference type="InterPro" id="IPR006140">
    <property type="entry name" value="D-isomer_DH_NAD-bd"/>
</dbReference>
<organism evidence="7 8">
    <name type="scientific">Salinactinospora qingdaonensis</name>
    <dbReference type="NCBI Taxonomy" id="702744"/>
    <lineage>
        <taxon>Bacteria</taxon>
        <taxon>Bacillati</taxon>
        <taxon>Actinomycetota</taxon>
        <taxon>Actinomycetes</taxon>
        <taxon>Streptosporangiales</taxon>
        <taxon>Nocardiopsidaceae</taxon>
        <taxon>Salinactinospora</taxon>
    </lineage>
</organism>
<dbReference type="Gene3D" id="3.40.50.720">
    <property type="entry name" value="NAD(P)-binding Rossmann-like Domain"/>
    <property type="match status" value="2"/>
</dbReference>
<dbReference type="PROSITE" id="PS00671">
    <property type="entry name" value="D_2_HYDROXYACID_DH_3"/>
    <property type="match status" value="1"/>
</dbReference>
<evidence type="ECO:0000259" key="5">
    <source>
        <dbReference type="Pfam" id="PF00389"/>
    </source>
</evidence>
<sequence length="312" mass="33718">MSFRVVVTDQVFPDVDTERELLAQAGGELVVAHGDRDEVLATAREADGLLNTFFGLDAADIESLTKCKVIARYGIGVDNIDLDAARAAGIQVSNVPDYCVEEVATHTVAMALALLRRVPEGDALVRAGGWGVRSLGEIRRVSNTTVGFLGYGRIARQVATTLRGLGADVVVHDPYLAPDQSSERIVDLDTLLAEADLVCVHCPLTPQTRGLIDARALARMRRGSYLVNTSRGPIVVLDDLTAALREGHLAGAALDVFETEPPPTERLIDVPNLLMTPHSAFFSREAIRESQRKAATQVIKALRGEELDYRVA</sequence>
<evidence type="ECO:0000259" key="6">
    <source>
        <dbReference type="Pfam" id="PF02826"/>
    </source>
</evidence>
<keyword evidence="2 4" id="KW-0560">Oxidoreductase</keyword>
<dbReference type="InterPro" id="IPR050418">
    <property type="entry name" value="D-iso_2-hydroxyacid_DH_PdxB"/>
</dbReference>
<name>A0ABP7GH88_9ACTN</name>
<dbReference type="EMBL" id="BAABDD010000040">
    <property type="protein sequence ID" value="GAA3763993.1"/>
    <property type="molecule type" value="Genomic_DNA"/>
</dbReference>
<comment type="caution">
    <text evidence="7">The sequence shown here is derived from an EMBL/GenBank/DDBJ whole genome shotgun (WGS) entry which is preliminary data.</text>
</comment>
<dbReference type="PANTHER" id="PTHR43761:SF1">
    <property type="entry name" value="D-ISOMER SPECIFIC 2-HYDROXYACID DEHYDROGENASE CATALYTIC DOMAIN-CONTAINING PROTEIN-RELATED"/>
    <property type="match status" value="1"/>
</dbReference>
<dbReference type="PANTHER" id="PTHR43761">
    <property type="entry name" value="D-ISOMER SPECIFIC 2-HYDROXYACID DEHYDROGENASE FAMILY PROTEIN (AFU_ORTHOLOGUE AFUA_1G13630)"/>
    <property type="match status" value="1"/>
</dbReference>
<dbReference type="CDD" id="cd05299">
    <property type="entry name" value="CtBP_dh"/>
    <property type="match status" value="1"/>
</dbReference>
<dbReference type="SUPFAM" id="SSF51735">
    <property type="entry name" value="NAD(P)-binding Rossmann-fold domains"/>
    <property type="match status" value="1"/>
</dbReference>
<comment type="similarity">
    <text evidence="1 4">Belongs to the D-isomer specific 2-hydroxyacid dehydrogenase family.</text>
</comment>
<evidence type="ECO:0000256" key="3">
    <source>
        <dbReference type="ARBA" id="ARBA00023027"/>
    </source>
</evidence>
<proteinExistence type="inferred from homology"/>
<evidence type="ECO:0000256" key="2">
    <source>
        <dbReference type="ARBA" id="ARBA00023002"/>
    </source>
</evidence>
<protein>
    <submittedName>
        <fullName evidence="7">C-terminal binding protein</fullName>
    </submittedName>
</protein>
<dbReference type="InterPro" id="IPR043322">
    <property type="entry name" value="CtBP"/>
</dbReference>
<dbReference type="Proteomes" id="UP001500908">
    <property type="component" value="Unassembled WGS sequence"/>
</dbReference>
<dbReference type="InterPro" id="IPR036291">
    <property type="entry name" value="NAD(P)-bd_dom_sf"/>
</dbReference>
<dbReference type="InterPro" id="IPR006139">
    <property type="entry name" value="D-isomer_2_OHA_DH_cat_dom"/>
</dbReference>
<keyword evidence="3" id="KW-0520">NAD</keyword>
<keyword evidence="8" id="KW-1185">Reference proteome</keyword>
<gene>
    <name evidence="7" type="ORF">GCM10022402_46630</name>
</gene>
<evidence type="ECO:0000256" key="1">
    <source>
        <dbReference type="ARBA" id="ARBA00005854"/>
    </source>
</evidence>
<evidence type="ECO:0000256" key="4">
    <source>
        <dbReference type="RuleBase" id="RU003719"/>
    </source>
</evidence>
<evidence type="ECO:0000313" key="8">
    <source>
        <dbReference type="Proteomes" id="UP001500908"/>
    </source>
</evidence>
<dbReference type="RefSeq" id="WP_344976553.1">
    <property type="nucleotide sequence ID" value="NZ_BAABDD010000040.1"/>
</dbReference>
<dbReference type="SUPFAM" id="SSF52283">
    <property type="entry name" value="Formate/glycerate dehydrogenase catalytic domain-like"/>
    <property type="match status" value="1"/>
</dbReference>
<feature type="domain" description="D-isomer specific 2-hydroxyacid dehydrogenase NAD-binding" evidence="6">
    <location>
        <begin position="108"/>
        <end position="280"/>
    </location>
</feature>
<feature type="domain" description="D-isomer specific 2-hydroxyacid dehydrogenase catalytic" evidence="5">
    <location>
        <begin position="15"/>
        <end position="311"/>
    </location>
</feature>
<dbReference type="Pfam" id="PF00389">
    <property type="entry name" value="2-Hacid_dh"/>
    <property type="match status" value="1"/>
</dbReference>
<dbReference type="Pfam" id="PF02826">
    <property type="entry name" value="2-Hacid_dh_C"/>
    <property type="match status" value="1"/>
</dbReference>
<reference evidence="8" key="1">
    <citation type="journal article" date="2019" name="Int. J. Syst. Evol. Microbiol.">
        <title>The Global Catalogue of Microorganisms (GCM) 10K type strain sequencing project: providing services to taxonomists for standard genome sequencing and annotation.</title>
        <authorList>
            <consortium name="The Broad Institute Genomics Platform"/>
            <consortium name="The Broad Institute Genome Sequencing Center for Infectious Disease"/>
            <person name="Wu L."/>
            <person name="Ma J."/>
        </authorList>
    </citation>
    <scope>NUCLEOTIDE SEQUENCE [LARGE SCALE GENOMIC DNA]</scope>
    <source>
        <strain evidence="8">JCM 17137</strain>
    </source>
</reference>